<reference evidence="5 6" key="1">
    <citation type="submission" date="2023-07" db="EMBL/GenBank/DDBJ databases">
        <title>Genomic Encyclopedia of Type Strains, Phase IV (KMG-IV): sequencing the most valuable type-strain genomes for metagenomic binning, comparative biology and taxonomic classification.</title>
        <authorList>
            <person name="Goeker M."/>
        </authorList>
    </citation>
    <scope>NUCLEOTIDE SEQUENCE [LARGE SCALE GENOMIC DNA]</scope>
    <source>
        <strain evidence="5 6">B6-8</strain>
    </source>
</reference>
<dbReference type="InterPro" id="IPR023753">
    <property type="entry name" value="FAD/NAD-binding_dom"/>
</dbReference>
<evidence type="ECO:0000259" key="3">
    <source>
        <dbReference type="Pfam" id="PF07992"/>
    </source>
</evidence>
<sequence>MPRPGPQRHAHQAPDTRRMTPVSEPDLLIIGGGAAGLSAAATADGLGLTVELLDERSALGGNLYAGVGKRADDDRAFGPDQVRGRALLAGAAGATRSSSTFAWRIERDGRTFVADGAGGVRSIAPRRLLIATGAMERPVPIPGAMLPGVMYAGAAQLLLKSAASVPAGRCVLVGSGPLLLLVATQLLAFGVRPAGIVETKPRTSLQAFLSHLPSALNAPGLLARGIRLLGKLKASGVPFHRGAIRASIAGRDRVERVEFTDAEGRRQSIEAELVLLHDGIIPNDHVTRQLGCRERWNEAQHCFQPETDPWGETSLPGVFAAGDCTGIGGGRAAELAGTLAALEIARQLGRIAEGERDRQAERPRRALRRQHSFRPFLEMQFPPSIALAGDAASDTVLCRCEDVTAGEIRLAVAQGATGPDQLKSFTRCGMGPCQGRSCSMAVAEIIAKETGSTVEAIGRHEIRSPLKPLPLGQIATAEAEVVR</sequence>
<dbReference type="InterPro" id="IPR051691">
    <property type="entry name" value="Metab_Enz_Cyan_OpOx_G3PDH"/>
</dbReference>
<evidence type="ECO:0000313" key="5">
    <source>
        <dbReference type="EMBL" id="MDQ0436960.1"/>
    </source>
</evidence>
<dbReference type="InterPro" id="IPR036188">
    <property type="entry name" value="FAD/NAD-bd_sf"/>
</dbReference>
<dbReference type="PRINTS" id="PR00368">
    <property type="entry name" value="FADPNR"/>
</dbReference>
<evidence type="ECO:0000313" key="6">
    <source>
        <dbReference type="Proteomes" id="UP001241603"/>
    </source>
</evidence>
<evidence type="ECO:0000256" key="1">
    <source>
        <dbReference type="ARBA" id="ARBA00023002"/>
    </source>
</evidence>
<dbReference type="Gene3D" id="3.50.50.60">
    <property type="entry name" value="FAD/NAD(P)-binding domain"/>
    <property type="match status" value="2"/>
</dbReference>
<dbReference type="SUPFAM" id="SSF51905">
    <property type="entry name" value="FAD/NAD(P)-binding domain"/>
    <property type="match status" value="1"/>
</dbReference>
<evidence type="ECO:0000256" key="2">
    <source>
        <dbReference type="SAM" id="MobiDB-lite"/>
    </source>
</evidence>
<evidence type="ECO:0000259" key="4">
    <source>
        <dbReference type="Pfam" id="PF17806"/>
    </source>
</evidence>
<feature type="compositionally biased region" description="Basic residues" evidence="2">
    <location>
        <begin position="1"/>
        <end position="11"/>
    </location>
</feature>
<dbReference type="Pfam" id="PF07992">
    <property type="entry name" value="Pyr_redox_2"/>
    <property type="match status" value="1"/>
</dbReference>
<feature type="domain" description="SoxA A3" evidence="4">
    <location>
        <begin position="400"/>
        <end position="475"/>
    </location>
</feature>
<dbReference type="Proteomes" id="UP001241603">
    <property type="component" value="Unassembled WGS sequence"/>
</dbReference>
<dbReference type="InterPro" id="IPR041117">
    <property type="entry name" value="SoxA_A3"/>
</dbReference>
<dbReference type="RefSeq" id="WP_266347899.1">
    <property type="nucleotide sequence ID" value="NZ_JAPKNG010000002.1"/>
</dbReference>
<dbReference type="PRINTS" id="PR00469">
    <property type="entry name" value="PNDRDTASEII"/>
</dbReference>
<dbReference type="EMBL" id="JAUSVO010000002">
    <property type="protein sequence ID" value="MDQ0436960.1"/>
    <property type="molecule type" value="Genomic_DNA"/>
</dbReference>
<proteinExistence type="predicted"/>
<feature type="domain" description="FAD/NAD(P)-binding" evidence="3">
    <location>
        <begin position="26"/>
        <end position="327"/>
    </location>
</feature>
<dbReference type="InterPro" id="IPR041854">
    <property type="entry name" value="BFD-like_2Fe2S-bd_dom_sf"/>
</dbReference>
<organism evidence="5 6">
    <name type="scientific">Kaistia dalseonensis</name>
    <dbReference type="NCBI Taxonomy" id="410840"/>
    <lineage>
        <taxon>Bacteria</taxon>
        <taxon>Pseudomonadati</taxon>
        <taxon>Pseudomonadota</taxon>
        <taxon>Alphaproteobacteria</taxon>
        <taxon>Hyphomicrobiales</taxon>
        <taxon>Kaistiaceae</taxon>
        <taxon>Kaistia</taxon>
    </lineage>
</organism>
<dbReference type="PANTHER" id="PTHR42949">
    <property type="entry name" value="ANAEROBIC GLYCEROL-3-PHOSPHATE DEHYDROGENASE SUBUNIT B"/>
    <property type="match status" value="1"/>
</dbReference>
<feature type="region of interest" description="Disordered" evidence="2">
    <location>
        <begin position="1"/>
        <end position="21"/>
    </location>
</feature>
<dbReference type="Gene3D" id="1.10.10.1100">
    <property type="entry name" value="BFD-like [2Fe-2S]-binding domain"/>
    <property type="match status" value="1"/>
</dbReference>
<protein>
    <submittedName>
        <fullName evidence="5">NADPH-dependent 2,4-dienoyl-CoA reductase/sulfur reductase-like enzyme</fullName>
    </submittedName>
</protein>
<dbReference type="InterPro" id="IPR017224">
    <property type="entry name" value="Opine_Oxase_asu/HCN_bsu"/>
</dbReference>
<name>A0ABU0H5C0_9HYPH</name>
<keyword evidence="1" id="KW-0560">Oxidoreductase</keyword>
<dbReference type="PANTHER" id="PTHR42949:SF3">
    <property type="entry name" value="ANAEROBIC GLYCEROL-3-PHOSPHATE DEHYDROGENASE SUBUNIT B"/>
    <property type="match status" value="1"/>
</dbReference>
<dbReference type="CDD" id="cd19946">
    <property type="entry name" value="GlpA-like_Fer2_BFD-like"/>
    <property type="match status" value="1"/>
</dbReference>
<keyword evidence="6" id="KW-1185">Reference proteome</keyword>
<accession>A0ABU0H5C0</accession>
<comment type="caution">
    <text evidence="5">The sequence shown here is derived from an EMBL/GenBank/DDBJ whole genome shotgun (WGS) entry which is preliminary data.</text>
</comment>
<dbReference type="Pfam" id="PF17806">
    <property type="entry name" value="SO_alpha_A3"/>
    <property type="match status" value="1"/>
</dbReference>
<dbReference type="PIRSF" id="PIRSF037495">
    <property type="entry name" value="Opine_OX_OoxA/HcnB"/>
    <property type="match status" value="1"/>
</dbReference>
<gene>
    <name evidence="5" type="ORF">QO014_001345</name>
</gene>